<dbReference type="Proteomes" id="UP000273054">
    <property type="component" value="Segment"/>
</dbReference>
<dbReference type="EMBL" id="LT994651">
    <property type="protein sequence ID" value="SPN79279.1"/>
    <property type="molecule type" value="Genomic_DNA"/>
</dbReference>
<protein>
    <submittedName>
        <fullName evidence="1">Uncharacterized protein</fullName>
    </submittedName>
</protein>
<name>A0A2R8FE62_9VIRU</name>
<proteinExistence type="predicted"/>
<accession>A0A2R8FE62</accession>
<gene>
    <name evidence="1" type="ORF">BRZCDTV_255</name>
</gene>
<evidence type="ECO:0000313" key="2">
    <source>
        <dbReference type="Proteomes" id="UP000273054"/>
    </source>
</evidence>
<reference evidence="1" key="1">
    <citation type="submission" date="2018-03" db="EMBL/GenBank/DDBJ databases">
        <authorList>
            <consortium name="Urmite Genomes"/>
        </authorList>
    </citation>
    <scope>NUCLEOTIDE SEQUENCE [LARGE SCALE GENOMIC DNA]</scope>
    <source>
        <strain evidence="1">IHUMI-27.7</strain>
    </source>
</reference>
<evidence type="ECO:0000313" key="1">
    <source>
        <dbReference type="EMBL" id="SPN79279.1"/>
    </source>
</evidence>
<keyword evidence="2" id="KW-1185">Reference proteome</keyword>
<sequence length="129" mass="14958">MQASTFLEEKINQVGQGEEVVLLDMYLEERNDICLVPELDQEQVLGIFTQSKKVRDNLRDMMESLSNNVALLETVYRLDQLRDALLPLLMLTVEDGVFRYSLNQDEYVVEISRESALKILEHAFQLEGY</sequence>
<organism evidence="1">
    <name type="scientific">Brazilian cedratvirus IHUMI</name>
    <dbReference type="NCBI Taxonomy" id="2126980"/>
    <lineage>
        <taxon>Viruses</taxon>
        <taxon>Pithoviruses</taxon>
        <taxon>Orthocedratvirinae</taxon>
        <taxon>Alphacedratvirus</taxon>
        <taxon>Alphacedratvirus brasiliense</taxon>
    </lineage>
</organism>